<dbReference type="Gene3D" id="1.25.40.20">
    <property type="entry name" value="Ankyrin repeat-containing domain"/>
    <property type="match status" value="2"/>
</dbReference>
<dbReference type="SUPFAM" id="SSF48403">
    <property type="entry name" value="Ankyrin repeat"/>
    <property type="match status" value="1"/>
</dbReference>
<feature type="domain" description="Palmitoyltransferase DHHC" evidence="10">
    <location>
        <begin position="610"/>
        <end position="746"/>
    </location>
</feature>
<evidence type="ECO:0000256" key="5">
    <source>
        <dbReference type="ARBA" id="ARBA00023043"/>
    </source>
</evidence>
<dbReference type="GO" id="GO:0019706">
    <property type="term" value="F:protein-cysteine S-palmitoyltransferase activity"/>
    <property type="evidence" value="ECO:0007669"/>
    <property type="project" value="UniProtKB-EC"/>
</dbReference>
<dbReference type="OrthoDB" id="6781668at2759"/>
<evidence type="ECO:0000256" key="1">
    <source>
        <dbReference type="ARBA" id="ARBA00004141"/>
    </source>
</evidence>
<feature type="region of interest" description="Disordered" evidence="9">
    <location>
        <begin position="820"/>
        <end position="853"/>
    </location>
</feature>
<dbReference type="InterPro" id="IPR001594">
    <property type="entry name" value="Palmitoyltrfase_DHHC"/>
</dbReference>
<feature type="compositionally biased region" description="Polar residues" evidence="9">
    <location>
        <begin position="15"/>
        <end position="28"/>
    </location>
</feature>
<evidence type="ECO:0000259" key="10">
    <source>
        <dbReference type="Pfam" id="PF01529"/>
    </source>
</evidence>
<sequence>MATSNPDSPAGPDSRPTSPSELDISSITAGDANTPGHLLRVSLENNGDEGSAVKGDTEDNEGGTSDEEGGDESGEETSSDEDSDEGFESPVFDLSSVVYKDPQSGFDFTLHVACSQGNLPVTALIWGMYKARGVDPMTKDSEGNNPMHYAVLADDGQVIDFIMQQTGGYADGGKIIDSRNDDEETPIIRAATRGVLPVIKCLIRYGANLGSMDTNKNTIVSNASRGGHLWCLHFILSLCPAQVATSLLSQNDVDDHSPLDWACYKGHTSVAEYLMYRGVRPEHKDANGRNCLIWAAKQGQPSTAAYLTALGMDPMERDSDGNSAAMFALTNYELFEAMMVNPGGRCKYRAGATMGVESGFEEGCCGGVRRRKGGGGRRGKGDLESGEESLCMKVQRCLSGLDNDESEKGVNPALMRDNPTRARYLLFIAAMVYGVWVAMVVLPWWANGLIVFVGYKGFTTLTRNIRYWEKTMSEKEGRVIKMGGLIPKLLKANELAIGFWFGCALAFLSVCVAIVAIKPGLWKGGGGGFTVGAAVEGAGGRWWSSLVLMAEAAENTPALFMVSFSFIVLMIASWAVLVFVHRDPGVVYANRNVTYTDLLDEVAKTGQEPDPRKWCKTTLVKKPLRAKFDAPTGLLVARHDHYCIWLDTAVGFGNHRIFMVFVFCQVAAHITWSAFGIINLLAYLKQGGMDAEWCKVLEGLYGDRGFGMLTMTLCAVVCSCGLGFLLAQQLGNMTSNITTNERINWKRYSWLLDDSKEKFCNRYDSGSAVTNTLEFVMKKRDYREEFELPPMRKGIVLNSGHCCEDPNCSETENVLQMQPLVNEGGGEGGEKTGGESRHDHSHDHSHDHNHTQV</sequence>
<comment type="subcellular location">
    <subcellularLocation>
        <location evidence="1">Membrane</location>
        <topology evidence="1">Multi-pass membrane protein</topology>
    </subcellularLocation>
</comment>
<dbReference type="InterPro" id="IPR002110">
    <property type="entry name" value="Ankyrin_rpt"/>
</dbReference>
<keyword evidence="2 8" id="KW-0812">Transmembrane</keyword>
<feature type="compositionally biased region" description="Basic and acidic residues" evidence="9">
    <location>
        <begin position="828"/>
        <end position="853"/>
    </location>
</feature>
<dbReference type="PROSITE" id="PS50216">
    <property type="entry name" value="DHHC"/>
    <property type="match status" value="1"/>
</dbReference>
<keyword evidence="4 8" id="KW-1133">Transmembrane helix</keyword>
<evidence type="ECO:0000313" key="11">
    <source>
        <dbReference type="EMBL" id="GMH56263.1"/>
    </source>
</evidence>
<keyword evidence="12" id="KW-1185">Reference proteome</keyword>
<evidence type="ECO:0000256" key="3">
    <source>
        <dbReference type="ARBA" id="ARBA00022737"/>
    </source>
</evidence>
<evidence type="ECO:0000256" key="9">
    <source>
        <dbReference type="SAM" id="MobiDB-lite"/>
    </source>
</evidence>
<evidence type="ECO:0000256" key="6">
    <source>
        <dbReference type="ARBA" id="ARBA00023136"/>
    </source>
</evidence>
<organism evidence="11 12">
    <name type="scientific">Triparma retinervis</name>
    <dbReference type="NCBI Taxonomy" id="2557542"/>
    <lineage>
        <taxon>Eukaryota</taxon>
        <taxon>Sar</taxon>
        <taxon>Stramenopiles</taxon>
        <taxon>Ochrophyta</taxon>
        <taxon>Bolidophyceae</taxon>
        <taxon>Parmales</taxon>
        <taxon>Triparmaceae</taxon>
        <taxon>Triparma</taxon>
    </lineage>
</organism>
<dbReference type="PANTHER" id="PTHR24161">
    <property type="entry name" value="ANK_REP_REGION DOMAIN-CONTAINING PROTEIN-RELATED"/>
    <property type="match status" value="1"/>
</dbReference>
<feature type="compositionally biased region" description="Acidic residues" evidence="9">
    <location>
        <begin position="58"/>
        <end position="87"/>
    </location>
</feature>
<proteinExistence type="inferred from homology"/>
<dbReference type="Proteomes" id="UP001165082">
    <property type="component" value="Unassembled WGS sequence"/>
</dbReference>
<dbReference type="EMBL" id="BRXZ01002179">
    <property type="protein sequence ID" value="GMH56263.1"/>
    <property type="molecule type" value="Genomic_DNA"/>
</dbReference>
<feature type="transmembrane region" description="Helical" evidence="8">
    <location>
        <begin position="705"/>
        <end position="727"/>
    </location>
</feature>
<feature type="transmembrane region" description="Helical" evidence="8">
    <location>
        <begin position="424"/>
        <end position="446"/>
    </location>
</feature>
<dbReference type="PANTHER" id="PTHR24161:SF85">
    <property type="entry name" value="PALMITOYLTRANSFERASE HIP14"/>
    <property type="match status" value="1"/>
</dbReference>
<accession>A0A9W7DZC1</accession>
<feature type="transmembrane region" description="Helical" evidence="8">
    <location>
        <begin position="558"/>
        <end position="580"/>
    </location>
</feature>
<keyword evidence="5 7" id="KW-0040">ANK repeat</keyword>
<feature type="transmembrane region" description="Helical" evidence="8">
    <location>
        <begin position="657"/>
        <end position="684"/>
    </location>
</feature>
<dbReference type="SMART" id="SM00248">
    <property type="entry name" value="ANK"/>
    <property type="match status" value="4"/>
</dbReference>
<feature type="repeat" description="ANK" evidence="7">
    <location>
        <begin position="254"/>
        <end position="286"/>
    </location>
</feature>
<feature type="transmembrane region" description="Helical" evidence="8">
    <location>
        <begin position="497"/>
        <end position="517"/>
    </location>
</feature>
<comment type="caution">
    <text evidence="11">The sequence shown here is derived from an EMBL/GenBank/DDBJ whole genome shotgun (WGS) entry which is preliminary data.</text>
</comment>
<keyword evidence="3" id="KW-0677">Repeat</keyword>
<feature type="repeat" description="ANK" evidence="7">
    <location>
        <begin position="182"/>
        <end position="214"/>
    </location>
</feature>
<reference evidence="11" key="1">
    <citation type="submission" date="2022-07" db="EMBL/GenBank/DDBJ databases">
        <title>Genome analysis of Parmales, a sister group of diatoms, reveals the evolutionary specialization of diatoms from phago-mixotrophs to photoautotrophs.</title>
        <authorList>
            <person name="Ban H."/>
            <person name="Sato S."/>
            <person name="Yoshikawa S."/>
            <person name="Kazumasa Y."/>
            <person name="Nakamura Y."/>
            <person name="Ichinomiya M."/>
            <person name="Saitoh K."/>
            <person name="Sato N."/>
            <person name="Blanc-Mathieu R."/>
            <person name="Endo H."/>
            <person name="Kuwata A."/>
            <person name="Ogata H."/>
        </authorList>
    </citation>
    <scope>NUCLEOTIDE SEQUENCE</scope>
</reference>
<keyword evidence="8" id="KW-0012">Acyltransferase</keyword>
<dbReference type="InterPro" id="IPR036770">
    <property type="entry name" value="Ankyrin_rpt-contain_sf"/>
</dbReference>
<evidence type="ECO:0000256" key="2">
    <source>
        <dbReference type="ARBA" id="ARBA00022692"/>
    </source>
</evidence>
<evidence type="ECO:0000256" key="8">
    <source>
        <dbReference type="RuleBase" id="RU079119"/>
    </source>
</evidence>
<protein>
    <recommendedName>
        <fullName evidence="8">Palmitoyltransferase</fullName>
        <ecNumber evidence="8">2.3.1.225</ecNumber>
    </recommendedName>
</protein>
<dbReference type="Pfam" id="PF01529">
    <property type="entry name" value="DHHC"/>
    <property type="match status" value="1"/>
</dbReference>
<feature type="region of interest" description="Disordered" evidence="9">
    <location>
        <begin position="1"/>
        <end position="89"/>
    </location>
</feature>
<dbReference type="EC" id="2.3.1.225" evidence="8"/>
<dbReference type="GO" id="GO:0016020">
    <property type="term" value="C:membrane"/>
    <property type="evidence" value="ECO:0007669"/>
    <property type="project" value="UniProtKB-SubCell"/>
</dbReference>
<name>A0A9W7DZC1_9STRA</name>
<keyword evidence="8" id="KW-0808">Transferase</keyword>
<evidence type="ECO:0000256" key="4">
    <source>
        <dbReference type="ARBA" id="ARBA00022989"/>
    </source>
</evidence>
<keyword evidence="6 8" id="KW-0472">Membrane</keyword>
<evidence type="ECO:0000313" key="12">
    <source>
        <dbReference type="Proteomes" id="UP001165082"/>
    </source>
</evidence>
<comment type="similarity">
    <text evidence="8">Belongs to the DHHC palmitoyltransferase family.</text>
</comment>
<evidence type="ECO:0000256" key="7">
    <source>
        <dbReference type="PROSITE-ProRule" id="PRU00023"/>
    </source>
</evidence>
<comment type="catalytic activity">
    <reaction evidence="8">
        <text>L-cysteinyl-[protein] + hexadecanoyl-CoA = S-hexadecanoyl-L-cysteinyl-[protein] + CoA</text>
        <dbReference type="Rhea" id="RHEA:36683"/>
        <dbReference type="Rhea" id="RHEA-COMP:10131"/>
        <dbReference type="Rhea" id="RHEA-COMP:11032"/>
        <dbReference type="ChEBI" id="CHEBI:29950"/>
        <dbReference type="ChEBI" id="CHEBI:57287"/>
        <dbReference type="ChEBI" id="CHEBI:57379"/>
        <dbReference type="ChEBI" id="CHEBI:74151"/>
        <dbReference type="EC" id="2.3.1.225"/>
    </reaction>
</comment>
<comment type="domain">
    <text evidence="8">The DHHC domain is required for palmitoyltransferase activity.</text>
</comment>
<dbReference type="AlphaFoldDB" id="A0A9W7DZC1"/>
<dbReference type="Pfam" id="PF12796">
    <property type="entry name" value="Ank_2"/>
    <property type="match status" value="1"/>
</dbReference>
<dbReference type="PROSITE" id="PS50088">
    <property type="entry name" value="ANK_REPEAT"/>
    <property type="match status" value="2"/>
</dbReference>
<gene>
    <name evidence="11" type="ORF">TrRE_jg4595</name>
</gene>